<dbReference type="EC" id="2.4.-.-" evidence="5"/>
<dbReference type="RefSeq" id="WP_253645759.1">
    <property type="nucleotide sequence ID" value="NZ_BAAAMO010000002.1"/>
</dbReference>
<protein>
    <submittedName>
        <fullName evidence="5">Glycosyltransferase family 2 protein</fullName>
        <ecNumber evidence="5">2.4.-.-</ecNumber>
    </submittedName>
</protein>
<dbReference type="PANTHER" id="PTHR43179">
    <property type="entry name" value="RHAMNOSYLTRANSFERASE WBBL"/>
    <property type="match status" value="1"/>
</dbReference>
<evidence type="ECO:0000313" key="6">
    <source>
        <dbReference type="Proteomes" id="UP001597068"/>
    </source>
</evidence>
<gene>
    <name evidence="5" type="ORF">ACFQ04_11510</name>
</gene>
<dbReference type="GO" id="GO:0016757">
    <property type="term" value="F:glycosyltransferase activity"/>
    <property type="evidence" value="ECO:0007669"/>
    <property type="project" value="UniProtKB-KW"/>
</dbReference>
<dbReference type="PANTHER" id="PTHR43179:SF12">
    <property type="entry name" value="GALACTOFURANOSYLTRANSFERASE GLFT2"/>
    <property type="match status" value="1"/>
</dbReference>
<dbReference type="Proteomes" id="UP001597068">
    <property type="component" value="Unassembled WGS sequence"/>
</dbReference>
<evidence type="ECO:0000256" key="4">
    <source>
        <dbReference type="ARBA" id="ARBA00022679"/>
    </source>
</evidence>
<proteinExistence type="inferred from homology"/>
<dbReference type="EMBL" id="JBHTIL010000001">
    <property type="protein sequence ID" value="MFD0926358.1"/>
    <property type="molecule type" value="Genomic_DNA"/>
</dbReference>
<reference evidence="6" key="1">
    <citation type="journal article" date="2019" name="Int. J. Syst. Evol. Microbiol.">
        <title>The Global Catalogue of Microorganisms (GCM) 10K type strain sequencing project: providing services to taxonomists for standard genome sequencing and annotation.</title>
        <authorList>
            <consortium name="The Broad Institute Genomics Platform"/>
            <consortium name="The Broad Institute Genome Sequencing Center for Infectious Disease"/>
            <person name="Wu L."/>
            <person name="Ma J."/>
        </authorList>
    </citation>
    <scope>NUCLEOTIDE SEQUENCE [LARGE SCALE GENOMIC DNA]</scope>
    <source>
        <strain evidence="6">CCUG 50873</strain>
    </source>
</reference>
<accession>A0ABW3G882</accession>
<comment type="pathway">
    <text evidence="1">Cell wall biogenesis; cell wall polysaccharide biosynthesis.</text>
</comment>
<keyword evidence="6" id="KW-1185">Reference proteome</keyword>
<dbReference type="InterPro" id="IPR029044">
    <property type="entry name" value="Nucleotide-diphossugar_trans"/>
</dbReference>
<evidence type="ECO:0000313" key="5">
    <source>
        <dbReference type="EMBL" id="MFD0926358.1"/>
    </source>
</evidence>
<keyword evidence="3 5" id="KW-0328">Glycosyltransferase</keyword>
<comment type="caution">
    <text evidence="5">The sequence shown here is derived from an EMBL/GenBank/DDBJ whole genome shotgun (WGS) entry which is preliminary data.</text>
</comment>
<name>A0ABW3G882_9NOCA</name>
<evidence type="ECO:0000256" key="2">
    <source>
        <dbReference type="ARBA" id="ARBA00006739"/>
    </source>
</evidence>
<evidence type="ECO:0000256" key="3">
    <source>
        <dbReference type="ARBA" id="ARBA00022676"/>
    </source>
</evidence>
<comment type="similarity">
    <text evidence="2">Belongs to the glycosyltransferase 2 family.</text>
</comment>
<dbReference type="SUPFAM" id="SSF53448">
    <property type="entry name" value="Nucleotide-diphospho-sugar transferases"/>
    <property type="match status" value="1"/>
</dbReference>
<keyword evidence="4 5" id="KW-0808">Transferase</keyword>
<dbReference type="Gene3D" id="3.90.550.10">
    <property type="entry name" value="Spore Coat Polysaccharide Biosynthesis Protein SpsA, Chain A"/>
    <property type="match status" value="1"/>
</dbReference>
<sequence>MTGASRIVVVTVVRGRHQHLRAQRRGLAASTVPPFVHVVVAMDDPDIDAVVAENPLPSVVVACRPDADGRLPLARARNVGAAAAGAMGATLLVFLDVDCIPGPDLIARYADAAARVPGEILCGPVTYLPPGVPGADWPADWTAHTHPHPARPAPAAGELVPAENPDLFWSLSFAVAPSVFDDVGGFCAEYAGYGCEDTDFAATAVRDGTGIRWVGGAHAYHQHHPVSRPPVEHLDDIVANSSIFHRRWGRWPMEGWLSAFEDDGLLERTVDGHIAVL</sequence>
<evidence type="ECO:0000256" key="1">
    <source>
        <dbReference type="ARBA" id="ARBA00004776"/>
    </source>
</evidence>
<organism evidence="5 6">
    <name type="scientific">Williamsia deligens</name>
    <dbReference type="NCBI Taxonomy" id="321325"/>
    <lineage>
        <taxon>Bacteria</taxon>
        <taxon>Bacillati</taxon>
        <taxon>Actinomycetota</taxon>
        <taxon>Actinomycetes</taxon>
        <taxon>Mycobacteriales</taxon>
        <taxon>Nocardiaceae</taxon>
        <taxon>Williamsia</taxon>
    </lineage>
</organism>